<protein>
    <submittedName>
        <fullName evidence="1">Uncharacterized protein</fullName>
    </submittedName>
</protein>
<dbReference type="EMBL" id="KB742711">
    <property type="protein sequence ID" value="EOB05186.1"/>
    <property type="molecule type" value="Genomic_DNA"/>
</dbReference>
<dbReference type="AlphaFoldDB" id="R0K4Y5"/>
<proteinExistence type="predicted"/>
<accession>R0K4Y5</accession>
<organism evidence="1 2">
    <name type="scientific">Anas platyrhynchos</name>
    <name type="common">Mallard</name>
    <name type="synonym">Anas boschas</name>
    <dbReference type="NCBI Taxonomy" id="8839"/>
    <lineage>
        <taxon>Eukaryota</taxon>
        <taxon>Metazoa</taxon>
        <taxon>Chordata</taxon>
        <taxon>Craniata</taxon>
        <taxon>Vertebrata</taxon>
        <taxon>Euteleostomi</taxon>
        <taxon>Archelosauria</taxon>
        <taxon>Archosauria</taxon>
        <taxon>Dinosauria</taxon>
        <taxon>Saurischia</taxon>
        <taxon>Theropoda</taxon>
        <taxon>Coelurosauria</taxon>
        <taxon>Aves</taxon>
        <taxon>Neognathae</taxon>
        <taxon>Galloanserae</taxon>
        <taxon>Anseriformes</taxon>
        <taxon>Anatidae</taxon>
        <taxon>Anatinae</taxon>
        <taxon>Anas</taxon>
    </lineage>
</organism>
<keyword evidence="2" id="KW-1185">Reference proteome</keyword>
<dbReference type="Proteomes" id="UP000296049">
    <property type="component" value="Unassembled WGS sequence"/>
</dbReference>
<evidence type="ECO:0000313" key="1">
    <source>
        <dbReference type="EMBL" id="EOB05186.1"/>
    </source>
</evidence>
<evidence type="ECO:0000313" key="2">
    <source>
        <dbReference type="Proteomes" id="UP000296049"/>
    </source>
</evidence>
<name>R0K4Y5_ANAPL</name>
<sequence length="146" mass="16581">MQLNCQFSEATFLATIEEKLRLKLKIISTREISEMEICLNGIRSATVASSMAENQKTTQMVPSDCLLRIVLVLKNPSGTDDHSHRRVRSRHTCYTCRCPVESPAFARPKMFLLQCLCLTFNSITLLIGPVLTHRVVKEKEILTEEN</sequence>
<reference evidence="2" key="1">
    <citation type="journal article" date="2013" name="Nat. Genet.">
        <title>The duck genome and transcriptome provide insight into an avian influenza virus reservoir species.</title>
        <authorList>
            <person name="Huang Y."/>
            <person name="Li Y."/>
            <person name="Burt D.W."/>
            <person name="Chen H."/>
            <person name="Zhang Y."/>
            <person name="Qian W."/>
            <person name="Kim H."/>
            <person name="Gan S."/>
            <person name="Zhao Y."/>
            <person name="Li J."/>
            <person name="Yi K."/>
            <person name="Feng H."/>
            <person name="Zhu P."/>
            <person name="Li B."/>
            <person name="Liu Q."/>
            <person name="Fairley S."/>
            <person name="Magor K.E."/>
            <person name="Du Z."/>
            <person name="Hu X."/>
            <person name="Goodman L."/>
            <person name="Tafer H."/>
            <person name="Vignal A."/>
            <person name="Lee T."/>
            <person name="Kim K.W."/>
            <person name="Sheng Z."/>
            <person name="An Y."/>
            <person name="Searle S."/>
            <person name="Herrero J."/>
            <person name="Groenen M.A."/>
            <person name="Crooijmans R.P."/>
            <person name="Faraut T."/>
            <person name="Cai Q."/>
            <person name="Webster R.G."/>
            <person name="Aldridge J.R."/>
            <person name="Warren W.C."/>
            <person name="Bartschat S."/>
            <person name="Kehr S."/>
            <person name="Marz M."/>
            <person name="Stadler P.F."/>
            <person name="Smith J."/>
            <person name="Kraus R.H."/>
            <person name="Zhao Y."/>
            <person name="Ren L."/>
            <person name="Fei J."/>
            <person name="Morisson M."/>
            <person name="Kaiser P."/>
            <person name="Griffin D.K."/>
            <person name="Rao M."/>
            <person name="Pitel F."/>
            <person name="Wang J."/>
            <person name="Li N."/>
        </authorList>
    </citation>
    <scope>NUCLEOTIDE SEQUENCE [LARGE SCALE GENOMIC DNA]</scope>
</reference>
<gene>
    <name evidence="1" type="ORF">Anapl_02141</name>
</gene>